<dbReference type="PANTHER" id="PTHR44942">
    <property type="entry name" value="METHYLTRANSF_11 DOMAIN-CONTAINING PROTEIN"/>
    <property type="match status" value="1"/>
</dbReference>
<proteinExistence type="inferred from homology"/>
<dbReference type="PANTHER" id="PTHR44942:SF4">
    <property type="entry name" value="METHYLTRANSFERASE TYPE 11 DOMAIN-CONTAINING PROTEIN"/>
    <property type="match status" value="1"/>
</dbReference>
<dbReference type="EMBL" id="QLMA01000007">
    <property type="protein sequence ID" value="RAJ77567.1"/>
    <property type="molecule type" value="Genomic_DNA"/>
</dbReference>
<evidence type="ECO:0000313" key="6">
    <source>
        <dbReference type="Proteomes" id="UP000249819"/>
    </source>
</evidence>
<dbReference type="AlphaFoldDB" id="A0A327VT53"/>
<dbReference type="OrthoDB" id="9797252at2"/>
<gene>
    <name evidence="5" type="ORF">CLV59_107334</name>
</gene>
<dbReference type="InterPro" id="IPR051052">
    <property type="entry name" value="Diverse_substrate_MTase"/>
</dbReference>
<keyword evidence="6" id="KW-1185">Reference proteome</keyword>
<evidence type="ECO:0000256" key="1">
    <source>
        <dbReference type="ARBA" id="ARBA00008361"/>
    </source>
</evidence>
<evidence type="ECO:0000259" key="4">
    <source>
        <dbReference type="Pfam" id="PF08241"/>
    </source>
</evidence>
<reference evidence="5 6" key="1">
    <citation type="submission" date="2018-06" db="EMBL/GenBank/DDBJ databases">
        <title>Genomic Encyclopedia of Archaeal and Bacterial Type Strains, Phase II (KMG-II): from individual species to whole genera.</title>
        <authorList>
            <person name="Goeker M."/>
        </authorList>
    </citation>
    <scope>NUCLEOTIDE SEQUENCE [LARGE SCALE GENOMIC DNA]</scope>
    <source>
        <strain evidence="5 6">DSM 29821</strain>
    </source>
</reference>
<dbReference type="Gene3D" id="3.40.50.150">
    <property type="entry name" value="Vaccinia Virus protein VP39"/>
    <property type="match status" value="1"/>
</dbReference>
<dbReference type="Pfam" id="PF08241">
    <property type="entry name" value="Methyltransf_11"/>
    <property type="match status" value="1"/>
</dbReference>
<dbReference type="SUPFAM" id="SSF53335">
    <property type="entry name" value="S-adenosyl-L-methionine-dependent methyltransferases"/>
    <property type="match status" value="1"/>
</dbReference>
<accession>A0A327VT53</accession>
<evidence type="ECO:0000256" key="2">
    <source>
        <dbReference type="ARBA" id="ARBA00022603"/>
    </source>
</evidence>
<name>A0A327VT53_9BACT</name>
<dbReference type="CDD" id="cd02440">
    <property type="entry name" value="AdoMet_MTases"/>
    <property type="match status" value="1"/>
</dbReference>
<dbReference type="RefSeq" id="WP_111594146.1">
    <property type="nucleotide sequence ID" value="NZ_QLMA01000007.1"/>
</dbReference>
<dbReference type="InterPro" id="IPR029063">
    <property type="entry name" value="SAM-dependent_MTases_sf"/>
</dbReference>
<comment type="similarity">
    <text evidence="1">Belongs to the methyltransferase superfamily.</text>
</comment>
<dbReference type="InterPro" id="IPR013216">
    <property type="entry name" value="Methyltransf_11"/>
</dbReference>
<dbReference type="GO" id="GO:0008757">
    <property type="term" value="F:S-adenosylmethionine-dependent methyltransferase activity"/>
    <property type="evidence" value="ECO:0007669"/>
    <property type="project" value="InterPro"/>
</dbReference>
<keyword evidence="3 5" id="KW-0808">Transferase</keyword>
<dbReference type="Proteomes" id="UP000249819">
    <property type="component" value="Unassembled WGS sequence"/>
</dbReference>
<evidence type="ECO:0000256" key="3">
    <source>
        <dbReference type="ARBA" id="ARBA00022679"/>
    </source>
</evidence>
<evidence type="ECO:0000313" key="5">
    <source>
        <dbReference type="EMBL" id="RAJ77567.1"/>
    </source>
</evidence>
<protein>
    <submittedName>
        <fullName evidence="5">Methyltransferase family protein</fullName>
    </submittedName>
</protein>
<keyword evidence="2 5" id="KW-0489">Methyltransferase</keyword>
<dbReference type="GO" id="GO:0032259">
    <property type="term" value="P:methylation"/>
    <property type="evidence" value="ECO:0007669"/>
    <property type="project" value="UniProtKB-KW"/>
</dbReference>
<sequence>MNNTTRFSNRAENYARYRPGYPAEIIPYLKNSIQLNSSKVIADIGAGTGISSAIFLKEGNPVFGVEPNDAMRQKAELYLMQYPDFHSVCGTAETTRLPDSCVDVILAGQSFHWFDQAATKVEFKRIAKPDAHIIIMWNVRELNTDFAIAYENLLATYGRDYTADGRDVASEHKTTSFFHPCKFEKVTFSSREELSYEVLKGRLLSTSFVPAEEEEDSIPMMVTLDAIFDRYQESGKVSFDYTTTLYIARAHC</sequence>
<feature type="domain" description="Methyltransferase type 11" evidence="4">
    <location>
        <begin position="43"/>
        <end position="135"/>
    </location>
</feature>
<comment type="caution">
    <text evidence="5">The sequence shown here is derived from an EMBL/GenBank/DDBJ whole genome shotgun (WGS) entry which is preliminary data.</text>
</comment>
<organism evidence="5 6">
    <name type="scientific">Chitinophaga dinghuensis</name>
    <dbReference type="NCBI Taxonomy" id="1539050"/>
    <lineage>
        <taxon>Bacteria</taxon>
        <taxon>Pseudomonadati</taxon>
        <taxon>Bacteroidota</taxon>
        <taxon>Chitinophagia</taxon>
        <taxon>Chitinophagales</taxon>
        <taxon>Chitinophagaceae</taxon>
        <taxon>Chitinophaga</taxon>
    </lineage>
</organism>